<feature type="domain" description="Glycosyltransferase subfamily 4-like N-terminal" evidence="3">
    <location>
        <begin position="22"/>
        <end position="179"/>
    </location>
</feature>
<organism evidence="4 5">
    <name type="scientific">Methylobacterium oryzae CBMB20</name>
    <dbReference type="NCBI Taxonomy" id="693986"/>
    <lineage>
        <taxon>Bacteria</taxon>
        <taxon>Pseudomonadati</taxon>
        <taxon>Pseudomonadota</taxon>
        <taxon>Alphaproteobacteria</taxon>
        <taxon>Hyphomicrobiales</taxon>
        <taxon>Methylobacteriaceae</taxon>
        <taxon>Methylobacterium</taxon>
    </lineage>
</organism>
<keyword evidence="1" id="KW-0808">Transferase</keyword>
<dbReference type="STRING" id="693986.MOC_3456"/>
<gene>
    <name evidence="4" type="ORF">MOC_3456</name>
</gene>
<keyword evidence="5" id="KW-1185">Reference proteome</keyword>
<protein>
    <submittedName>
        <fullName evidence="4">Glycosyltransferase</fullName>
    </submittedName>
</protein>
<dbReference type="NCBIfam" id="TIGR04047">
    <property type="entry name" value="MSMEG_0565_glyc"/>
    <property type="match status" value="1"/>
</dbReference>
<evidence type="ECO:0000313" key="4">
    <source>
        <dbReference type="EMBL" id="AIQ91211.1"/>
    </source>
</evidence>
<evidence type="ECO:0000259" key="2">
    <source>
        <dbReference type="Pfam" id="PF00534"/>
    </source>
</evidence>
<dbReference type="InterPro" id="IPR023986">
    <property type="entry name" value="GlycosylTfrase_MSMEG0565"/>
</dbReference>
<dbReference type="RefSeq" id="WP_043761260.1">
    <property type="nucleotide sequence ID" value="NZ_CP003811.1"/>
</dbReference>
<proteinExistence type="predicted"/>
<dbReference type="KEGG" id="mor:MOC_3456"/>
<dbReference type="CDD" id="cd03801">
    <property type="entry name" value="GT4_PimA-like"/>
    <property type="match status" value="1"/>
</dbReference>
<sequence length="412" mass="43175">MNRPPVGRLRIAILTHSTHPRGGVAHALALGEALCRLGHEAVVHAPDPTGRGFFRAARCPAISVAAKPAGGSAAALVGARIADYLAHFSTPAACDFDVFHAQCCISGNALATLTRRRLIPGFVRTVHHIDASTDAQLAQWEERAILDAGRLLCLSRTWAATLAVEYGARAEVVGTGVDSATYTPDPGPEDEALRRRLGLGGGPVFLSVGGFEARKNTLAVIEAFAALRRAHPGAQLVVAGGASLLDHAGYEARCCAALEREGLAVGTGRPVIRTGPVDQADMPSLYRIADTLVFPSLMEGYGLCVLEAMACGTPVIVSVRPPFTEYLAPGEALSVNPEDTGAIAAAMEASLEPGRRGRLRNAGREVARAHVWDACAARHLPTYAELAPRDAPVLPAATGAAAWNTLRIPRDA</sequence>
<dbReference type="EMBL" id="CP003811">
    <property type="protein sequence ID" value="AIQ91211.1"/>
    <property type="molecule type" value="Genomic_DNA"/>
</dbReference>
<dbReference type="GO" id="GO:0009103">
    <property type="term" value="P:lipopolysaccharide biosynthetic process"/>
    <property type="evidence" value="ECO:0007669"/>
    <property type="project" value="TreeGrafter"/>
</dbReference>
<dbReference type="PANTHER" id="PTHR46401">
    <property type="entry name" value="GLYCOSYLTRANSFERASE WBBK-RELATED"/>
    <property type="match status" value="1"/>
</dbReference>
<reference evidence="4 5" key="1">
    <citation type="journal article" date="2014" name="PLoS ONE">
        <title>Genome Information of Methylobacterium oryzae, a Plant-Probiotic Methylotroph in the Phyllosphere.</title>
        <authorList>
            <person name="Kwak M.J."/>
            <person name="Jeong H."/>
            <person name="Madhaiyan M."/>
            <person name="Lee Y."/>
            <person name="Sa T.M."/>
            <person name="Oh T.K."/>
            <person name="Kim J.F."/>
        </authorList>
    </citation>
    <scope>NUCLEOTIDE SEQUENCE [LARGE SCALE GENOMIC DNA]</scope>
    <source>
        <strain evidence="4 5">CBMB20</strain>
    </source>
</reference>
<dbReference type="GO" id="GO:0016757">
    <property type="term" value="F:glycosyltransferase activity"/>
    <property type="evidence" value="ECO:0007669"/>
    <property type="project" value="InterPro"/>
</dbReference>
<dbReference type="InterPro" id="IPR001296">
    <property type="entry name" value="Glyco_trans_1"/>
</dbReference>
<dbReference type="PANTHER" id="PTHR46401:SF2">
    <property type="entry name" value="GLYCOSYLTRANSFERASE WBBK-RELATED"/>
    <property type="match status" value="1"/>
</dbReference>
<dbReference type="SUPFAM" id="SSF53756">
    <property type="entry name" value="UDP-Glycosyltransferase/glycogen phosphorylase"/>
    <property type="match status" value="1"/>
</dbReference>
<evidence type="ECO:0000256" key="1">
    <source>
        <dbReference type="ARBA" id="ARBA00022679"/>
    </source>
</evidence>
<feature type="domain" description="Glycosyl transferase family 1" evidence="2">
    <location>
        <begin position="192"/>
        <end position="365"/>
    </location>
</feature>
<dbReference type="eggNOG" id="COG0438">
    <property type="taxonomic scope" value="Bacteria"/>
</dbReference>
<evidence type="ECO:0000259" key="3">
    <source>
        <dbReference type="Pfam" id="PF13439"/>
    </source>
</evidence>
<dbReference type="AlphaFoldDB" id="A0A089NTE7"/>
<dbReference type="Proteomes" id="UP000029492">
    <property type="component" value="Chromosome"/>
</dbReference>
<accession>A0A089NTE7</accession>
<dbReference type="InterPro" id="IPR028098">
    <property type="entry name" value="Glyco_trans_4-like_N"/>
</dbReference>
<dbReference type="Pfam" id="PF13439">
    <property type="entry name" value="Glyco_transf_4"/>
    <property type="match status" value="1"/>
</dbReference>
<evidence type="ECO:0000313" key="5">
    <source>
        <dbReference type="Proteomes" id="UP000029492"/>
    </source>
</evidence>
<dbReference type="Pfam" id="PF00534">
    <property type="entry name" value="Glycos_transf_1"/>
    <property type="match status" value="1"/>
</dbReference>
<dbReference type="Gene3D" id="3.40.50.2000">
    <property type="entry name" value="Glycogen Phosphorylase B"/>
    <property type="match status" value="2"/>
</dbReference>
<name>A0A089NTE7_9HYPH</name>
<dbReference type="HOGENOM" id="CLU_009583_27_6_5"/>